<sequence length="65" mass="7358">AVNNVRSRDLRIEQPYLPRIRSGTHKSSKNALDELETKLRNAGLPDNVKVYLTMSRNAYGQISSD</sequence>
<dbReference type="EMBL" id="WIXE01001494">
    <property type="protein sequence ID" value="KAK5985634.1"/>
    <property type="molecule type" value="Genomic_DNA"/>
</dbReference>
<evidence type="ECO:0000313" key="1">
    <source>
        <dbReference type="EMBL" id="KAK5985634.1"/>
    </source>
</evidence>
<reference evidence="1 2" key="1">
    <citation type="submission" date="2019-10" db="EMBL/GenBank/DDBJ databases">
        <title>Assembly and Annotation for the nematode Trichostrongylus colubriformis.</title>
        <authorList>
            <person name="Martin J."/>
        </authorList>
    </citation>
    <scope>NUCLEOTIDE SEQUENCE [LARGE SCALE GENOMIC DNA]</scope>
    <source>
        <strain evidence="1">G859</strain>
        <tissue evidence="1">Whole worm</tissue>
    </source>
</reference>
<organism evidence="1 2">
    <name type="scientific">Trichostrongylus colubriformis</name>
    <name type="common">Black scour worm</name>
    <dbReference type="NCBI Taxonomy" id="6319"/>
    <lineage>
        <taxon>Eukaryota</taxon>
        <taxon>Metazoa</taxon>
        <taxon>Ecdysozoa</taxon>
        <taxon>Nematoda</taxon>
        <taxon>Chromadorea</taxon>
        <taxon>Rhabditida</taxon>
        <taxon>Rhabditina</taxon>
        <taxon>Rhabditomorpha</taxon>
        <taxon>Strongyloidea</taxon>
        <taxon>Trichostrongylidae</taxon>
        <taxon>Trichostrongylus</taxon>
    </lineage>
</organism>
<protein>
    <submittedName>
        <fullName evidence="1">Uncharacterized protein</fullName>
    </submittedName>
</protein>
<dbReference type="AlphaFoldDB" id="A0AAN8ISY2"/>
<accession>A0AAN8ISY2</accession>
<gene>
    <name evidence="1" type="ORF">GCK32_011261</name>
</gene>
<evidence type="ECO:0000313" key="2">
    <source>
        <dbReference type="Proteomes" id="UP001331761"/>
    </source>
</evidence>
<name>A0AAN8ISY2_TRICO</name>
<comment type="caution">
    <text evidence="1">The sequence shown here is derived from an EMBL/GenBank/DDBJ whole genome shotgun (WGS) entry which is preliminary data.</text>
</comment>
<feature type="non-terminal residue" evidence="1">
    <location>
        <position position="1"/>
    </location>
</feature>
<proteinExistence type="predicted"/>
<keyword evidence="2" id="KW-1185">Reference proteome</keyword>
<dbReference type="Proteomes" id="UP001331761">
    <property type="component" value="Unassembled WGS sequence"/>
</dbReference>